<protein>
    <submittedName>
        <fullName evidence="2">FAD/NAD(P)-binding protein</fullName>
    </submittedName>
</protein>
<sequence length="679" mass="75374">MSRHNRAIRLVDRDAHQPTRCITFIGAGPAAAGVVERIAANQAEIDDRPLIIHLVDPYPPGAGRIWRDQQSGLLKLNSMAGDVTMFTDDSSIIDGPIDPGPDLATWAELVRTRRITDVEIDIDRDPELAAELDGLRPESFPTRRLHERYMTWCLERSADRLQPGSKVMWHRAGVVSVSDTESGAQVVELDSGDELTTDLVIYSFGHLGSHVSGEAKFFTDFAQAKEARYYAPAFTADLDYSDIAPGDEVLVRGLGLAAIDLVVMLTLGRGGEFVRDRGELRYVPSGREPKLLLSSRRGVPYRSKIAAPLRGSHYEPRFFTPEIAQQLADSVAELHFYRDLWPHIERELHYGYYLELFTGSPRRVSLPWPEFLEGLETLDLHGEAYRALVERAVPDAADHLDVDALDRPLAGERFESAEELQARVREHMRNDLLRRTDHRYSENTALFVALFRVYLAVAELATVRNWQPESYLNDFQRRWYKFFSYIASGPPGERIEQLIALSAAGVIEFAGADVHVRADGETGEFVATSPSVPGERRSTTLIDAWLPDPSIRNTDSAVLRDLIDSGAGREQVVGSTPSGYVDVRLSDGRLIRAGGGVHPRRYAVGPGTSTPQGGAFARPHTNALSFRIWDRIARAILGELVEIRGAGDHSAAHTGASDTELEQIFDGAAYFQPDTESTR</sequence>
<dbReference type="InterPro" id="IPR052189">
    <property type="entry name" value="L-asp_N-monooxygenase_NS-form"/>
</dbReference>
<proteinExistence type="predicted"/>
<dbReference type="Pfam" id="PF13454">
    <property type="entry name" value="NAD_binding_9"/>
    <property type="match status" value="1"/>
</dbReference>
<feature type="domain" description="FAD-dependent urate hydroxylase HpyO/Asp monooxygenase CreE-like FAD/NAD(P)-binding" evidence="1">
    <location>
        <begin position="24"/>
        <end position="206"/>
    </location>
</feature>
<dbReference type="InterPro" id="IPR038732">
    <property type="entry name" value="HpyO/CreE_NAD-binding"/>
</dbReference>
<evidence type="ECO:0000313" key="2">
    <source>
        <dbReference type="EMBL" id="UQN13870.1"/>
    </source>
</evidence>
<accession>A0ABY4MVX1</accession>
<dbReference type="PANTHER" id="PTHR40254:SF1">
    <property type="entry name" value="BLR0577 PROTEIN"/>
    <property type="match status" value="1"/>
</dbReference>
<dbReference type="EMBL" id="CP097160">
    <property type="protein sequence ID" value="UQN13870.1"/>
    <property type="molecule type" value="Genomic_DNA"/>
</dbReference>
<organism evidence="2">
    <name type="scientific">Gulosibacter sediminis</name>
    <dbReference type="NCBI Taxonomy" id="1729695"/>
    <lineage>
        <taxon>Bacteria</taxon>
        <taxon>Bacillati</taxon>
        <taxon>Actinomycetota</taxon>
        <taxon>Actinomycetes</taxon>
        <taxon>Micrococcales</taxon>
        <taxon>Microbacteriaceae</taxon>
        <taxon>Gulosibacter</taxon>
    </lineage>
</organism>
<name>A0ABY4MVX1_9MICO</name>
<evidence type="ECO:0000259" key="1">
    <source>
        <dbReference type="Pfam" id="PF13454"/>
    </source>
</evidence>
<gene>
    <name evidence="2" type="ORF">M3M28_07260</name>
</gene>
<dbReference type="PANTHER" id="PTHR40254">
    <property type="entry name" value="BLR0577 PROTEIN"/>
    <property type="match status" value="1"/>
</dbReference>
<reference evidence="2" key="1">
    <citation type="submission" date="2022-05" db="EMBL/GenBank/DDBJ databases">
        <title>Complete genome sequence of toluene-degrading Gulosibacter sediminis strain ACHW.36C.</title>
        <authorList>
            <person name="Wai A.C."/>
            <person name="Lai G.K."/>
            <person name="Griffin S.D."/>
            <person name="Leung F.C."/>
        </authorList>
    </citation>
    <scope>NUCLEOTIDE SEQUENCE [LARGE SCALE GENOMIC DNA]</scope>
    <source>
        <strain evidence="2">ACHW.36C</strain>
    </source>
</reference>